<gene>
    <name evidence="5" type="ORF">ACFPH6_24510</name>
</gene>
<evidence type="ECO:0000256" key="1">
    <source>
        <dbReference type="ARBA" id="ARBA00023015"/>
    </source>
</evidence>
<proteinExistence type="predicted"/>
<evidence type="ECO:0000256" key="3">
    <source>
        <dbReference type="ARBA" id="ARBA00023163"/>
    </source>
</evidence>
<dbReference type="InterPro" id="IPR018060">
    <property type="entry name" value="HTH_AraC"/>
</dbReference>
<sequence>MMNNAALEAEGSHGAFLLDSTIVYAGPRGFEALRHVWETQIGDVSPLPTFSPATIGDLRFRGRAAKVRDVAIADVRSASALQTAGTPGGVEDQVRMHVVRRGAWTLDGGPDRGEHTVSAGQFRLGHVGRPYAFETAPHTTTRIFALPAARLGPLLRNRSITGPANSAEVRLLVAHTNMVHATLADLGPAGVHAAHSTLIELAKAVVQGRFDDVEPRLAPALVQAAKDLANSRLSDPELSSTMLARQLNVSVRTLQRAFAAEGEPVGSYIRRRRLEEARLALAAPRSRLSVAEIAGRWQFSDSSHFIRAFKSHYGQTPASYARFARQDESAVRSGGNFITSNPEG</sequence>
<dbReference type="PANTHER" id="PTHR46796:SF6">
    <property type="entry name" value="ARAC SUBFAMILY"/>
    <property type="match status" value="1"/>
</dbReference>
<accession>A0ABV8YQU3</accession>
<evidence type="ECO:0000313" key="6">
    <source>
        <dbReference type="Proteomes" id="UP001596012"/>
    </source>
</evidence>
<keyword evidence="1" id="KW-0805">Transcription regulation</keyword>
<dbReference type="Gene3D" id="1.10.10.60">
    <property type="entry name" value="Homeodomain-like"/>
    <property type="match status" value="1"/>
</dbReference>
<dbReference type="InterPro" id="IPR020449">
    <property type="entry name" value="Tscrpt_reg_AraC-type_HTH"/>
</dbReference>
<evidence type="ECO:0000259" key="4">
    <source>
        <dbReference type="PROSITE" id="PS01124"/>
    </source>
</evidence>
<dbReference type="InterPro" id="IPR050204">
    <property type="entry name" value="AraC_XylS_family_regulators"/>
</dbReference>
<dbReference type="EMBL" id="JBHSFG010000041">
    <property type="protein sequence ID" value="MFC4467653.1"/>
    <property type="molecule type" value="Genomic_DNA"/>
</dbReference>
<comment type="caution">
    <text evidence="5">The sequence shown here is derived from an EMBL/GenBank/DDBJ whole genome shotgun (WGS) entry which is preliminary data.</text>
</comment>
<protein>
    <submittedName>
        <fullName evidence="5">Helix-turn-helix domain-containing protein</fullName>
    </submittedName>
</protein>
<reference evidence="6" key="1">
    <citation type="journal article" date="2019" name="Int. J. Syst. Evol. Microbiol.">
        <title>The Global Catalogue of Microorganisms (GCM) 10K type strain sequencing project: providing services to taxonomists for standard genome sequencing and annotation.</title>
        <authorList>
            <consortium name="The Broad Institute Genomics Platform"/>
            <consortium name="The Broad Institute Genome Sequencing Center for Infectious Disease"/>
            <person name="Wu L."/>
            <person name="Ma J."/>
        </authorList>
    </citation>
    <scope>NUCLEOTIDE SEQUENCE [LARGE SCALE GENOMIC DNA]</scope>
    <source>
        <strain evidence="6">DT43</strain>
    </source>
</reference>
<organism evidence="5 6">
    <name type="scientific">Streptomyces xiangluensis</name>
    <dbReference type="NCBI Taxonomy" id="2665720"/>
    <lineage>
        <taxon>Bacteria</taxon>
        <taxon>Bacillati</taxon>
        <taxon>Actinomycetota</taxon>
        <taxon>Actinomycetes</taxon>
        <taxon>Kitasatosporales</taxon>
        <taxon>Streptomycetaceae</taxon>
        <taxon>Streptomyces</taxon>
    </lineage>
</organism>
<name>A0ABV8YQU3_9ACTN</name>
<keyword evidence="3" id="KW-0804">Transcription</keyword>
<feature type="domain" description="HTH araC/xylS-type" evidence="4">
    <location>
        <begin position="223"/>
        <end position="323"/>
    </location>
</feature>
<evidence type="ECO:0000313" key="5">
    <source>
        <dbReference type="EMBL" id="MFC4467653.1"/>
    </source>
</evidence>
<dbReference type="SMART" id="SM00342">
    <property type="entry name" value="HTH_ARAC"/>
    <property type="match status" value="1"/>
</dbReference>
<keyword evidence="2" id="KW-0238">DNA-binding</keyword>
<dbReference type="Pfam" id="PF12833">
    <property type="entry name" value="HTH_18"/>
    <property type="match status" value="1"/>
</dbReference>
<dbReference type="InterPro" id="IPR009057">
    <property type="entry name" value="Homeodomain-like_sf"/>
</dbReference>
<dbReference type="PROSITE" id="PS01124">
    <property type="entry name" value="HTH_ARAC_FAMILY_2"/>
    <property type="match status" value="1"/>
</dbReference>
<dbReference type="PRINTS" id="PR00032">
    <property type="entry name" value="HTHARAC"/>
</dbReference>
<keyword evidence="6" id="KW-1185">Reference proteome</keyword>
<dbReference type="SUPFAM" id="SSF46689">
    <property type="entry name" value="Homeodomain-like"/>
    <property type="match status" value="1"/>
</dbReference>
<evidence type="ECO:0000256" key="2">
    <source>
        <dbReference type="ARBA" id="ARBA00023125"/>
    </source>
</evidence>
<dbReference type="PANTHER" id="PTHR46796">
    <property type="entry name" value="HTH-TYPE TRANSCRIPTIONAL ACTIVATOR RHAS-RELATED"/>
    <property type="match status" value="1"/>
</dbReference>
<dbReference type="Proteomes" id="UP001596012">
    <property type="component" value="Unassembled WGS sequence"/>
</dbReference>